<name>A0A1H3KA77_9RHOB</name>
<evidence type="ECO:0000313" key="2">
    <source>
        <dbReference type="Proteomes" id="UP000198914"/>
    </source>
</evidence>
<dbReference type="InterPro" id="IPR018511">
    <property type="entry name" value="Hemolysin-typ_Ca-bd_CS"/>
</dbReference>
<proteinExistence type="predicted"/>
<dbReference type="PROSITE" id="PS00330">
    <property type="entry name" value="HEMOLYSIN_CALCIUM"/>
    <property type="match status" value="1"/>
</dbReference>
<accession>A0A1H3KA77</accession>
<dbReference type="Pfam" id="PF00353">
    <property type="entry name" value="HemolysinCabind"/>
    <property type="match status" value="1"/>
</dbReference>
<dbReference type="Gene3D" id="2.150.10.10">
    <property type="entry name" value="Serralysin-like metalloprotease, C-terminal"/>
    <property type="match status" value="1"/>
</dbReference>
<dbReference type="InterPro" id="IPR011049">
    <property type="entry name" value="Serralysin-like_metalloprot_C"/>
</dbReference>
<evidence type="ECO:0000313" key="1">
    <source>
        <dbReference type="EMBL" id="SDY49060.1"/>
    </source>
</evidence>
<dbReference type="AlphaFoldDB" id="A0A1H3KA77"/>
<organism evidence="1 2">
    <name type="scientific">Jannaschia faecimaris</name>
    <dbReference type="NCBI Taxonomy" id="1244108"/>
    <lineage>
        <taxon>Bacteria</taxon>
        <taxon>Pseudomonadati</taxon>
        <taxon>Pseudomonadota</taxon>
        <taxon>Alphaproteobacteria</taxon>
        <taxon>Rhodobacterales</taxon>
        <taxon>Roseobacteraceae</taxon>
        <taxon>Jannaschia</taxon>
    </lineage>
</organism>
<keyword evidence="2" id="KW-1185">Reference proteome</keyword>
<dbReference type="InterPro" id="IPR001343">
    <property type="entry name" value="Hemolysn_Ca-bd"/>
</dbReference>
<protein>
    <submittedName>
        <fullName evidence="1">Hemolysin-type calcium-binding repeat-containing protein</fullName>
    </submittedName>
</protein>
<reference evidence="2" key="1">
    <citation type="submission" date="2016-10" db="EMBL/GenBank/DDBJ databases">
        <authorList>
            <person name="Varghese N."/>
            <person name="Submissions S."/>
        </authorList>
    </citation>
    <scope>NUCLEOTIDE SEQUENCE [LARGE SCALE GENOMIC DNA]</scope>
    <source>
        <strain evidence="2">DSM 100420</strain>
    </source>
</reference>
<dbReference type="Proteomes" id="UP000198914">
    <property type="component" value="Unassembled WGS sequence"/>
</dbReference>
<dbReference type="SUPFAM" id="SSF51120">
    <property type="entry name" value="beta-Roll"/>
    <property type="match status" value="1"/>
</dbReference>
<dbReference type="PRINTS" id="PR00313">
    <property type="entry name" value="CABNDNGRPT"/>
</dbReference>
<sequence>MTFGGSGNDVIIGGAGNDTISGGGGADVFEFSRTSTETMITDFDASEGDVLRFYNRGGVVFDINSVQFSQTGGLTLEYVDVTSSSRELLRIDLGLNAPGPSEALLETCTSAIEIVFSPLIWDSQAPLPNKTWPQPADARNE</sequence>
<gene>
    <name evidence="1" type="ORF">SAMN05444004_101565</name>
</gene>
<dbReference type="EMBL" id="FNPX01000001">
    <property type="protein sequence ID" value="SDY49060.1"/>
    <property type="molecule type" value="Genomic_DNA"/>
</dbReference>
<dbReference type="RefSeq" id="WP_170831329.1">
    <property type="nucleotide sequence ID" value="NZ_FNPX01000001.1"/>
</dbReference>
<dbReference type="GO" id="GO:0005509">
    <property type="term" value="F:calcium ion binding"/>
    <property type="evidence" value="ECO:0007669"/>
    <property type="project" value="InterPro"/>
</dbReference>
<dbReference type="STRING" id="1244108.SAMN05444004_101565"/>